<evidence type="ECO:0000313" key="11">
    <source>
        <dbReference type="EMBL" id="HHX99207.1"/>
    </source>
</evidence>
<dbReference type="GO" id="GO:0032784">
    <property type="term" value="P:regulation of DNA-templated transcription elongation"/>
    <property type="evidence" value="ECO:0007669"/>
    <property type="project" value="UniProtKB-UniRule"/>
</dbReference>
<keyword evidence="8" id="KW-0175">Coiled coil</keyword>
<keyword evidence="11" id="KW-0251">Elongation factor</keyword>
<keyword evidence="3 8" id="KW-0805">Transcription regulation</keyword>
<dbReference type="InterPro" id="IPR036953">
    <property type="entry name" value="GreA/GreB_C_sf"/>
</dbReference>
<keyword evidence="11" id="KW-0648">Protein biosynthesis</keyword>
<dbReference type="Proteomes" id="UP000576550">
    <property type="component" value="Unassembled WGS sequence"/>
</dbReference>
<dbReference type="InterPro" id="IPR022691">
    <property type="entry name" value="Tscrpt_elong_fac_GreA/B_N"/>
</dbReference>
<dbReference type="AlphaFoldDB" id="A0A832QGX3"/>
<dbReference type="PIRSF" id="PIRSF006092">
    <property type="entry name" value="GreA_GreB"/>
    <property type="match status" value="1"/>
</dbReference>
<dbReference type="Gene3D" id="3.10.50.30">
    <property type="entry name" value="Transcription elongation factor, GreA/GreB, C-terminal domain"/>
    <property type="match status" value="1"/>
</dbReference>
<dbReference type="PANTHER" id="PTHR30437">
    <property type="entry name" value="TRANSCRIPTION ELONGATION FACTOR GREA"/>
    <property type="match status" value="1"/>
</dbReference>
<dbReference type="Pfam" id="PF03449">
    <property type="entry name" value="GreA_GreB_N"/>
    <property type="match status" value="1"/>
</dbReference>
<dbReference type="InterPro" id="IPR001437">
    <property type="entry name" value="Tscrpt_elong_fac_GreA/B_C"/>
</dbReference>
<evidence type="ECO:0000256" key="8">
    <source>
        <dbReference type="HAMAP-Rule" id="MF_00105"/>
    </source>
</evidence>
<evidence type="ECO:0000259" key="9">
    <source>
        <dbReference type="Pfam" id="PF01272"/>
    </source>
</evidence>
<evidence type="ECO:0000259" key="10">
    <source>
        <dbReference type="Pfam" id="PF03449"/>
    </source>
</evidence>
<protein>
    <recommendedName>
        <fullName evidence="2 8">Transcription elongation factor GreA</fullName>
    </recommendedName>
    <alternativeName>
        <fullName evidence="7 8">Transcript cleavage factor GreA</fullName>
    </alternativeName>
</protein>
<proteinExistence type="inferred from homology"/>
<evidence type="ECO:0000256" key="2">
    <source>
        <dbReference type="ARBA" id="ARBA00013729"/>
    </source>
</evidence>
<dbReference type="InterPro" id="IPR028624">
    <property type="entry name" value="Tscrpt_elong_fac_GreA/B"/>
</dbReference>
<evidence type="ECO:0000313" key="12">
    <source>
        <dbReference type="Proteomes" id="UP000576550"/>
    </source>
</evidence>
<evidence type="ECO:0000256" key="3">
    <source>
        <dbReference type="ARBA" id="ARBA00023015"/>
    </source>
</evidence>
<gene>
    <name evidence="8" type="primary">greA</name>
    <name evidence="11" type="ORF">GX533_00785</name>
</gene>
<feature type="domain" description="Transcription elongation factor GreA/GreB C-terminal" evidence="9">
    <location>
        <begin position="83"/>
        <end position="151"/>
    </location>
</feature>
<dbReference type="InterPro" id="IPR018151">
    <property type="entry name" value="TF_GreA/GreB_CS"/>
</dbReference>
<sequence>MSDNNEYLTTKEGLEKLKEELKERETVTREKIANVLNEMRSQGDLSENDGYSMAVEEQNINEAKIVELKEKIKNAKVVVSTKKNVVHIGDTVLLKGKKELKYQIVGEDQANPLEGKISHLSPVGESLIGKKIGDKIELPSLGGKEKYVLSEIL</sequence>
<evidence type="ECO:0000256" key="1">
    <source>
        <dbReference type="ARBA" id="ARBA00008213"/>
    </source>
</evidence>
<dbReference type="SUPFAM" id="SSF54534">
    <property type="entry name" value="FKBP-like"/>
    <property type="match status" value="1"/>
</dbReference>
<keyword evidence="5 8" id="KW-0804">Transcription</keyword>
<dbReference type="EMBL" id="DUTP01000002">
    <property type="protein sequence ID" value="HHX99207.1"/>
    <property type="molecule type" value="Genomic_DNA"/>
</dbReference>
<feature type="coiled-coil region" evidence="8">
    <location>
        <begin position="4"/>
        <end position="38"/>
    </location>
</feature>
<comment type="function">
    <text evidence="6 8">Necessary for efficient RNA polymerase transcription elongation past template-encoded arresting sites. The arresting sites in DNA have the property of trapping a certain fraction of elongating RNA polymerases that pass through, resulting in locked ternary complexes. Cleavage of the nascent transcript by cleavage factors such as GreA or GreB allows the resumption of elongation from the new 3'terminus. GreA releases sequences of 2 to 3 nucleotides.</text>
</comment>
<evidence type="ECO:0000256" key="7">
    <source>
        <dbReference type="ARBA" id="ARBA00030776"/>
    </source>
</evidence>
<name>A0A832QGX3_9BACT</name>
<dbReference type="GO" id="GO:0006354">
    <property type="term" value="P:DNA-templated transcription elongation"/>
    <property type="evidence" value="ECO:0007669"/>
    <property type="project" value="TreeGrafter"/>
</dbReference>
<dbReference type="GO" id="GO:0003746">
    <property type="term" value="F:translation elongation factor activity"/>
    <property type="evidence" value="ECO:0007669"/>
    <property type="project" value="UniProtKB-KW"/>
</dbReference>
<dbReference type="GO" id="GO:0003677">
    <property type="term" value="F:DNA binding"/>
    <property type="evidence" value="ECO:0007669"/>
    <property type="project" value="UniProtKB-UniRule"/>
</dbReference>
<dbReference type="FunFam" id="1.10.287.180:FF:000001">
    <property type="entry name" value="Transcription elongation factor GreA"/>
    <property type="match status" value="1"/>
</dbReference>
<reference evidence="11 12" key="1">
    <citation type="journal article" date="2020" name="Biotechnol. Biofuels">
        <title>New insights from the biogas microbiome by comprehensive genome-resolved metagenomics of nearly 1600 species originating from multiple anaerobic digesters.</title>
        <authorList>
            <person name="Campanaro S."/>
            <person name="Treu L."/>
            <person name="Rodriguez-R L.M."/>
            <person name="Kovalovszki A."/>
            <person name="Ziels R.M."/>
            <person name="Maus I."/>
            <person name="Zhu X."/>
            <person name="Kougias P.G."/>
            <person name="Basile A."/>
            <person name="Luo G."/>
            <person name="Schluter A."/>
            <person name="Konstantinidis K.T."/>
            <person name="Angelidaki I."/>
        </authorList>
    </citation>
    <scope>NUCLEOTIDE SEQUENCE [LARGE SCALE GENOMIC DNA]</scope>
    <source>
        <strain evidence="11">AS05jafATM_89</strain>
    </source>
</reference>
<evidence type="ECO:0000256" key="6">
    <source>
        <dbReference type="ARBA" id="ARBA00024916"/>
    </source>
</evidence>
<dbReference type="PROSITE" id="PS00830">
    <property type="entry name" value="GREAB_2"/>
    <property type="match status" value="1"/>
</dbReference>
<dbReference type="PANTHER" id="PTHR30437:SF4">
    <property type="entry name" value="TRANSCRIPTION ELONGATION FACTOR GREA"/>
    <property type="match status" value="1"/>
</dbReference>
<accession>A0A832QGX3</accession>
<dbReference type="InterPro" id="IPR023459">
    <property type="entry name" value="Tscrpt_elong_fac_GreA/B_fam"/>
</dbReference>
<dbReference type="Pfam" id="PF01272">
    <property type="entry name" value="GreA_GreB"/>
    <property type="match status" value="1"/>
</dbReference>
<comment type="caution">
    <text evidence="11">The sequence shown here is derived from an EMBL/GenBank/DDBJ whole genome shotgun (WGS) entry which is preliminary data.</text>
</comment>
<dbReference type="SUPFAM" id="SSF46557">
    <property type="entry name" value="GreA transcript cleavage protein, N-terminal domain"/>
    <property type="match status" value="1"/>
</dbReference>
<organism evidence="11 12">
    <name type="scientific">Candidatus Dojkabacteria bacterium</name>
    <dbReference type="NCBI Taxonomy" id="2099670"/>
    <lineage>
        <taxon>Bacteria</taxon>
        <taxon>Candidatus Dojkabacteria</taxon>
    </lineage>
</organism>
<keyword evidence="4 8" id="KW-0238">DNA-binding</keyword>
<comment type="similarity">
    <text evidence="1 8">Belongs to the GreA/GreB family.</text>
</comment>
<evidence type="ECO:0000256" key="5">
    <source>
        <dbReference type="ARBA" id="ARBA00023163"/>
    </source>
</evidence>
<evidence type="ECO:0000256" key="4">
    <source>
        <dbReference type="ARBA" id="ARBA00023125"/>
    </source>
</evidence>
<dbReference type="InterPro" id="IPR036805">
    <property type="entry name" value="Tscrpt_elong_fac_GreA/B_N_sf"/>
</dbReference>
<dbReference type="GO" id="GO:0070063">
    <property type="term" value="F:RNA polymerase binding"/>
    <property type="evidence" value="ECO:0007669"/>
    <property type="project" value="InterPro"/>
</dbReference>
<dbReference type="Gene3D" id="1.10.287.180">
    <property type="entry name" value="Transcription elongation factor, GreA/GreB, N-terminal domain"/>
    <property type="match status" value="1"/>
</dbReference>
<dbReference type="HAMAP" id="MF_00105">
    <property type="entry name" value="GreA_GreB"/>
    <property type="match status" value="1"/>
</dbReference>
<feature type="domain" description="Transcription elongation factor GreA/GreB N-terminal" evidence="10">
    <location>
        <begin position="8"/>
        <end position="77"/>
    </location>
</feature>